<evidence type="ECO:0000313" key="4">
    <source>
        <dbReference type="Proteomes" id="UP001417504"/>
    </source>
</evidence>
<dbReference type="AlphaFoldDB" id="A0AAP0I628"/>
<evidence type="ECO:0000313" key="3">
    <source>
        <dbReference type="EMBL" id="KAK9109318.1"/>
    </source>
</evidence>
<proteinExistence type="predicted"/>
<dbReference type="InterPro" id="IPR036291">
    <property type="entry name" value="NAD(P)-bd_dom_sf"/>
</dbReference>
<accession>A0AAP0I628</accession>
<dbReference type="Gene3D" id="3.40.50.720">
    <property type="entry name" value="NAD(P)-binding Rossmann-like Domain"/>
    <property type="match status" value="1"/>
</dbReference>
<organism evidence="3 4">
    <name type="scientific">Stephania japonica</name>
    <dbReference type="NCBI Taxonomy" id="461633"/>
    <lineage>
        <taxon>Eukaryota</taxon>
        <taxon>Viridiplantae</taxon>
        <taxon>Streptophyta</taxon>
        <taxon>Embryophyta</taxon>
        <taxon>Tracheophyta</taxon>
        <taxon>Spermatophyta</taxon>
        <taxon>Magnoliopsida</taxon>
        <taxon>Ranunculales</taxon>
        <taxon>Menispermaceae</taxon>
        <taxon>Menispermoideae</taxon>
        <taxon>Cissampelideae</taxon>
        <taxon>Stephania</taxon>
    </lineage>
</organism>
<evidence type="ECO:0000259" key="2">
    <source>
        <dbReference type="Pfam" id="PF01370"/>
    </source>
</evidence>
<name>A0AAP0I628_9MAGN</name>
<dbReference type="InterPro" id="IPR001509">
    <property type="entry name" value="Epimerase_deHydtase"/>
</dbReference>
<dbReference type="SUPFAM" id="SSF51735">
    <property type="entry name" value="NAD(P)-binding Rossmann-fold domains"/>
    <property type="match status" value="1"/>
</dbReference>
<feature type="domain" description="NAD-dependent epimerase/dehydratase" evidence="2">
    <location>
        <begin position="23"/>
        <end position="272"/>
    </location>
</feature>
<dbReference type="FunFam" id="3.40.50.720:FF:000085">
    <property type="entry name" value="Dihydroflavonol reductase"/>
    <property type="match status" value="1"/>
</dbReference>
<dbReference type="GO" id="GO:0016616">
    <property type="term" value="F:oxidoreductase activity, acting on the CH-OH group of donors, NAD or NADP as acceptor"/>
    <property type="evidence" value="ECO:0007669"/>
    <property type="project" value="TreeGrafter"/>
</dbReference>
<gene>
    <name evidence="3" type="ORF">Sjap_017378</name>
</gene>
<dbReference type="Proteomes" id="UP001417504">
    <property type="component" value="Unassembled WGS sequence"/>
</dbReference>
<protein>
    <recommendedName>
        <fullName evidence="2">NAD-dependent epimerase/dehydratase domain-containing protein</fullName>
    </recommendedName>
</protein>
<dbReference type="PANTHER" id="PTHR10366">
    <property type="entry name" value="NAD DEPENDENT EPIMERASE/DEHYDRATASE"/>
    <property type="match status" value="1"/>
</dbReference>
<dbReference type="PANTHER" id="PTHR10366:SF831">
    <property type="entry name" value="NAD-DEPENDENT EPIMERASE_DEHYDRATASE DOMAIN-CONTAINING PROTEIN"/>
    <property type="match status" value="1"/>
</dbReference>
<evidence type="ECO:0000256" key="1">
    <source>
        <dbReference type="ARBA" id="ARBA00023002"/>
    </source>
</evidence>
<dbReference type="CDD" id="cd08958">
    <property type="entry name" value="FR_SDR_e"/>
    <property type="match status" value="1"/>
</dbReference>
<comment type="caution">
    <text evidence="3">The sequence shown here is derived from an EMBL/GenBank/DDBJ whole genome shotgun (WGS) entry which is preliminary data.</text>
</comment>
<dbReference type="EMBL" id="JBBNAE010000007">
    <property type="protein sequence ID" value="KAK9109318.1"/>
    <property type="molecule type" value="Genomic_DNA"/>
</dbReference>
<sequence length="349" mass="38810">MGDHDEKETVCVTGGGGYLKETVCVTGGGGYVASWLVKLLLLRGYKVHGTVRDPGDDGKNGHLKKLENAAENLQLFKADVLDFESLCEAIDGCTGVFHTACPVPYYSSALQDPEVEMIRPAVEGTYNVLKACSKAKVKRVVMVSSVAAVFMKPNLTKDQILDETCWSDTEYCMKNDELEELPWFKCYTYAKTQAEIQAFEYAKENGLDLVTVCPAPIIGPLLRPAMNAASALLLSFARDGVEKVDTNFDFMVVDVRDVAEALLLVYEKPEANGRYICAAYPGSHLVLVNKMKTFYPSLNYPKQISEQCFARKLSNEKLLRLGWKYRALEESIVDSVEDFFEKGLLDRKA</sequence>
<keyword evidence="4" id="KW-1185">Reference proteome</keyword>
<dbReference type="Pfam" id="PF01370">
    <property type="entry name" value="Epimerase"/>
    <property type="match status" value="1"/>
</dbReference>
<reference evidence="3 4" key="1">
    <citation type="submission" date="2024-01" db="EMBL/GenBank/DDBJ databases">
        <title>Genome assemblies of Stephania.</title>
        <authorList>
            <person name="Yang L."/>
        </authorList>
    </citation>
    <scope>NUCLEOTIDE SEQUENCE [LARGE SCALE GENOMIC DNA]</scope>
    <source>
        <strain evidence="3">QJT</strain>
        <tissue evidence="3">Leaf</tissue>
    </source>
</reference>
<dbReference type="InterPro" id="IPR050425">
    <property type="entry name" value="NAD(P)_dehydrat-like"/>
</dbReference>
<keyword evidence="1" id="KW-0560">Oxidoreductase</keyword>